<dbReference type="Gene3D" id="3.90.400.10">
    <property type="entry name" value="Oligo-1,6-glucosidase, Domain 2"/>
    <property type="match status" value="1"/>
</dbReference>
<dbReference type="SUPFAM" id="SSF51445">
    <property type="entry name" value="(Trans)glycosidases"/>
    <property type="match status" value="1"/>
</dbReference>
<dbReference type="AlphaFoldDB" id="A0A1G2LV83"/>
<name>A0A1G2LV83_9BACT</name>
<evidence type="ECO:0000313" key="3">
    <source>
        <dbReference type="Proteomes" id="UP000177171"/>
    </source>
</evidence>
<dbReference type="InterPro" id="IPR045857">
    <property type="entry name" value="O16G_dom_2"/>
</dbReference>
<feature type="domain" description="Glycosyl hydrolase family 13 catalytic" evidence="1">
    <location>
        <begin position="14"/>
        <end position="420"/>
    </location>
</feature>
<dbReference type="Gene3D" id="3.20.20.80">
    <property type="entry name" value="Glycosidases"/>
    <property type="match status" value="1"/>
</dbReference>
<comment type="caution">
    <text evidence="2">The sequence shown here is derived from an EMBL/GenBank/DDBJ whole genome shotgun (WGS) entry which is preliminary data.</text>
</comment>
<gene>
    <name evidence="2" type="ORF">A3G49_05940</name>
</gene>
<dbReference type="Pfam" id="PF00128">
    <property type="entry name" value="Alpha-amylase"/>
    <property type="match status" value="1"/>
</dbReference>
<sequence>MAQNLYWKNLVIYEVYADKFAKDFKGMAEKLGYLKNLGANCVWLLPHYPSPMIDGGYDVSDYLNVKKELGTIDDFERFTKKAHKKGIKVIIDLVLNHVSTKHAWFKEASQSKDNPKRSYFIWSKTGKEFPRALNPFSHIISSNWVPNPATGDYYFATFYSEQADLNWDNPEVFNEMIKIMDFWIKRGVDGFRLDAVPFLIKREGTACVNLPETHQIIKKIRKYIDKNYSGIFFLAEANGSLKQIKSYFGDGDECHMAFHFHLMSKMFLTLKRGNRKIAEKIIKKSFAIPKNCQWATFLRNHDDLTLAHAADKERTELLKYYDKEGAYGFIGDKGISARLATLLDGDESKILEAFKMLFDFPGSPVIYYGDEIGMRNLNFAKPPLDSRRYVRGDFDWKEAEKQTADPDSLLNKIIAVIKNKNQVIK</sequence>
<accession>A0A1G2LV83</accession>
<organism evidence="2 3">
    <name type="scientific">Candidatus Sungbacteria bacterium RIFCSPLOWO2_12_FULL_41_11</name>
    <dbReference type="NCBI Taxonomy" id="1802286"/>
    <lineage>
        <taxon>Bacteria</taxon>
        <taxon>Candidatus Sungiibacteriota</taxon>
    </lineage>
</organism>
<reference evidence="2 3" key="1">
    <citation type="journal article" date="2016" name="Nat. Commun.">
        <title>Thousands of microbial genomes shed light on interconnected biogeochemical processes in an aquifer system.</title>
        <authorList>
            <person name="Anantharaman K."/>
            <person name="Brown C.T."/>
            <person name="Hug L.A."/>
            <person name="Sharon I."/>
            <person name="Castelle C.J."/>
            <person name="Probst A.J."/>
            <person name="Thomas B.C."/>
            <person name="Singh A."/>
            <person name="Wilkins M.J."/>
            <person name="Karaoz U."/>
            <person name="Brodie E.L."/>
            <person name="Williams K.H."/>
            <person name="Hubbard S.S."/>
            <person name="Banfield J.F."/>
        </authorList>
    </citation>
    <scope>NUCLEOTIDE SEQUENCE [LARGE SCALE GENOMIC DNA]</scope>
</reference>
<evidence type="ECO:0000259" key="1">
    <source>
        <dbReference type="SMART" id="SM00642"/>
    </source>
</evidence>
<dbReference type="Proteomes" id="UP000177171">
    <property type="component" value="Unassembled WGS sequence"/>
</dbReference>
<proteinExistence type="predicted"/>
<dbReference type="InterPro" id="IPR017853">
    <property type="entry name" value="GH"/>
</dbReference>
<dbReference type="GO" id="GO:0005975">
    <property type="term" value="P:carbohydrate metabolic process"/>
    <property type="evidence" value="ECO:0007669"/>
    <property type="project" value="InterPro"/>
</dbReference>
<dbReference type="SMART" id="SM00642">
    <property type="entry name" value="Aamy"/>
    <property type="match status" value="1"/>
</dbReference>
<dbReference type="PANTHER" id="PTHR10357">
    <property type="entry name" value="ALPHA-AMYLASE FAMILY MEMBER"/>
    <property type="match status" value="1"/>
</dbReference>
<protein>
    <recommendedName>
        <fullName evidence="1">Glycosyl hydrolase family 13 catalytic domain-containing protein</fullName>
    </recommendedName>
</protein>
<dbReference type="PANTHER" id="PTHR10357:SF219">
    <property type="entry name" value="MALTOSE ALPHA-D-GLUCOSYLTRANSFERASE"/>
    <property type="match status" value="1"/>
</dbReference>
<dbReference type="EMBL" id="MHQY01000002">
    <property type="protein sequence ID" value="OHA14799.1"/>
    <property type="molecule type" value="Genomic_DNA"/>
</dbReference>
<dbReference type="InterPro" id="IPR006047">
    <property type="entry name" value="GH13_cat_dom"/>
</dbReference>
<evidence type="ECO:0000313" key="2">
    <source>
        <dbReference type="EMBL" id="OHA14799.1"/>
    </source>
</evidence>